<proteinExistence type="predicted"/>
<evidence type="ECO:0000313" key="3">
    <source>
        <dbReference type="Proteomes" id="UP000187406"/>
    </source>
</evidence>
<dbReference type="InParanoid" id="A0A1Q3BZF7"/>
<organism evidence="2 3">
    <name type="scientific">Cephalotus follicularis</name>
    <name type="common">Albany pitcher plant</name>
    <dbReference type="NCBI Taxonomy" id="3775"/>
    <lineage>
        <taxon>Eukaryota</taxon>
        <taxon>Viridiplantae</taxon>
        <taxon>Streptophyta</taxon>
        <taxon>Embryophyta</taxon>
        <taxon>Tracheophyta</taxon>
        <taxon>Spermatophyta</taxon>
        <taxon>Magnoliopsida</taxon>
        <taxon>eudicotyledons</taxon>
        <taxon>Gunneridae</taxon>
        <taxon>Pentapetalae</taxon>
        <taxon>rosids</taxon>
        <taxon>fabids</taxon>
        <taxon>Oxalidales</taxon>
        <taxon>Cephalotaceae</taxon>
        <taxon>Cephalotus</taxon>
    </lineage>
</organism>
<accession>A0A1Q3BZF7</accession>
<dbReference type="OrthoDB" id="611935at2759"/>
<gene>
    <name evidence="2" type="ORF">CFOL_v3_16755</name>
</gene>
<reference evidence="3" key="1">
    <citation type="submission" date="2016-04" db="EMBL/GenBank/DDBJ databases">
        <title>Cephalotus genome sequencing.</title>
        <authorList>
            <person name="Fukushima K."/>
            <person name="Hasebe M."/>
            <person name="Fang X."/>
        </authorList>
    </citation>
    <scope>NUCLEOTIDE SEQUENCE [LARGE SCALE GENOMIC DNA]</scope>
    <source>
        <strain evidence="3">cv. St1</strain>
    </source>
</reference>
<name>A0A1Q3BZF7_CEPFO</name>
<evidence type="ECO:0000313" key="2">
    <source>
        <dbReference type="EMBL" id="GAV73269.1"/>
    </source>
</evidence>
<feature type="non-terminal residue" evidence="2">
    <location>
        <position position="1107"/>
    </location>
</feature>
<evidence type="ECO:0000256" key="1">
    <source>
        <dbReference type="SAM" id="MobiDB-lite"/>
    </source>
</evidence>
<comment type="caution">
    <text evidence="2">The sequence shown here is derived from an EMBL/GenBank/DDBJ whole genome shotgun (WGS) entry which is preliminary data.</text>
</comment>
<dbReference type="EMBL" id="BDDD01001092">
    <property type="protein sequence ID" value="GAV73269.1"/>
    <property type="molecule type" value="Genomic_DNA"/>
</dbReference>
<feature type="region of interest" description="Disordered" evidence="1">
    <location>
        <begin position="264"/>
        <end position="285"/>
    </location>
</feature>
<keyword evidence="3" id="KW-1185">Reference proteome</keyword>
<feature type="compositionally biased region" description="Polar residues" evidence="1">
    <location>
        <begin position="275"/>
        <end position="285"/>
    </location>
</feature>
<protein>
    <submittedName>
        <fullName evidence="2">Uncharacterized protein</fullName>
    </submittedName>
</protein>
<dbReference type="STRING" id="3775.A0A1Q3BZF7"/>
<dbReference type="Proteomes" id="UP000187406">
    <property type="component" value="Unassembled WGS sequence"/>
</dbReference>
<dbReference type="PANTHER" id="PTHR34361:SF2">
    <property type="entry name" value="OS08G0157800 PROTEIN"/>
    <property type="match status" value="1"/>
</dbReference>
<dbReference type="PANTHER" id="PTHR34361">
    <property type="entry name" value="OS08G0157800 PROTEIN"/>
    <property type="match status" value="1"/>
</dbReference>
<dbReference type="AlphaFoldDB" id="A0A1Q3BZF7"/>
<dbReference type="FunCoup" id="A0A1Q3BZF7">
    <property type="interactions" value="215"/>
</dbReference>
<sequence length="1107" mass="121692">MMSSGSYGNGGGCSNLSASAPPFTVDRSFQKPNSSTPLLDLTHTHYAAPLNSSLHNWLGLDSAAASSFSSSCLSDYRCPPTAHFPQYAQASDAVTTNLSEAKPYYPPYVSPTVDDDDGPLPVPQQPPYDLLSTSHGATFSGSSHHHYTQCFSGGDLTASWGALWEPLPTCSWEQAKPTDDRSKADFDIAVSSHYNDHYMNQGVHASKGINTFEEASLSSDKLCWEKQVASADTDQLGDKSVVGELPKCTPYDFLRTSMLESTSLLPESYPREPSQRQTPVNSRNCQMPYSSSYEKCLRHHDSCLNDFRLVMKPSPTLVIRPPAGGTSSSVLSTGSIKDASIGSDAADKYATGNSSSTWKEPIPLPSPEGRIRFDASQLSFHTGRNDHIFSELSSTRNEEVSSNNVVSKDVLDQLFNPRSRLQVPRGNTDEFNLSLDCNEAYNPIQIASENMDHYIPAVDSPCWKGAPVSCISPFKASETIASQFSKNLEANSGSNFQGPQISPLYKTDDSLKVSSQKLNELNLEFSYLENGFQPSPKRPAVGNMLSREYLSNHAVSAGLYHKKRSGHVIQSSNDSGESKEEYDISDRSIDESGIKLSHTIQQHPEPGVATSENECASKTAVSDIEINVDDGSEGGSHVPFHAAEHVLCSPSEYDSPAKHIKPREVEPTPKINLQTLVKAMHNLSELLLFHCSNETCELKEEDSEALKNVLNNLHKCVIKNVGPLTSAQESFFPQQDTSQCCLELQIKKGAAVNVSRQPNYEHFLEKNKHHTVSSKEEEKSSDFVSVRGNADIVKYNNMTQSIKEILSEDLHDAEEVQPQNLLYKNLWLEAEAALCSINYMARFNRMKVEMEKCKSHKTDQRQFDDSICINTADMEKLSKSSSSDLNTVNKLDEAEPGSTLDIASMSNHADDVMAGLNVLRCRINNSNSVDSVDVEEFSSSKVDCMQYKVDKLEPEVRNDPSTDTSIWGSSVSNVACYADDVDASVMARFHILKCRAGKSSSVNVEGQALPKMVDVGLAGDIKKWPIIKEAADDTVLDINVKPVLQHHTANHAGENLTMKEFYLQVKEDPVIQCSRSNGLGDQIGAGWYDSSSSDWEHVLKEDLAGQN</sequence>